<accession>A0A7K3L672</accession>
<dbReference type="EMBL" id="JAACYR010000004">
    <property type="protein sequence ID" value="NDJ87924.1"/>
    <property type="molecule type" value="Genomic_DNA"/>
</dbReference>
<gene>
    <name evidence="1" type="ORF">GWR20_01945</name>
</gene>
<sequence>MVTLKKAVIAGIGTIVVGLGVAAPADADPADDPCQLAATFLCRLIPTAPDLDHDIDLTQDSAVINGQQLPEMPSAGQHREDAPPVDICANGCV</sequence>
<proteinExistence type="predicted"/>
<organism evidence="1 2">
    <name type="scientific">Mycolicibacter kumamotonensis</name>
    <dbReference type="NCBI Taxonomy" id="354243"/>
    <lineage>
        <taxon>Bacteria</taxon>
        <taxon>Bacillati</taxon>
        <taxon>Actinomycetota</taxon>
        <taxon>Actinomycetes</taxon>
        <taxon>Mycobacteriales</taxon>
        <taxon>Mycobacteriaceae</taxon>
        <taxon>Mycolicibacter</taxon>
    </lineage>
</organism>
<protein>
    <submittedName>
        <fullName evidence="1">Fibronectin-binding protein</fullName>
    </submittedName>
</protein>
<name>A0A7K3L672_9MYCO</name>
<comment type="caution">
    <text evidence="1">The sequence shown here is derived from an EMBL/GenBank/DDBJ whole genome shotgun (WGS) entry which is preliminary data.</text>
</comment>
<dbReference type="AlphaFoldDB" id="A0A7K3L672"/>
<evidence type="ECO:0000313" key="2">
    <source>
        <dbReference type="Proteomes" id="UP000466523"/>
    </source>
</evidence>
<evidence type="ECO:0000313" key="1">
    <source>
        <dbReference type="EMBL" id="NDJ87924.1"/>
    </source>
</evidence>
<dbReference type="Proteomes" id="UP000466523">
    <property type="component" value="Unassembled WGS sequence"/>
</dbReference>
<dbReference type="RefSeq" id="WP_162111626.1">
    <property type="nucleotide sequence ID" value="NZ_JAACYR010000004.1"/>
</dbReference>
<reference evidence="1 2" key="1">
    <citation type="submission" date="2020-01" db="EMBL/GenBank/DDBJ databases">
        <authorList>
            <person name="Sanchez-Estrada R."/>
            <person name="Gonzalez-Y-Merchand J.A."/>
            <person name="Rivera-Gutierrez S."/>
        </authorList>
    </citation>
    <scope>NUCLEOTIDE SEQUENCE [LARGE SCALE GENOMIC DNA]</scope>
    <source>
        <strain evidence="1 2">CST 7247</strain>
    </source>
</reference>